<keyword evidence="6 8" id="KW-1133">Transmembrane helix</keyword>
<feature type="transmembrane region" description="Helical" evidence="8">
    <location>
        <begin position="217"/>
        <end position="235"/>
    </location>
</feature>
<reference evidence="9" key="1">
    <citation type="submission" date="2020-04" db="EMBL/GenBank/DDBJ databases">
        <title>Nitratireductor sp. nov. isolated from mangrove soil.</title>
        <authorList>
            <person name="Ye Y."/>
        </authorList>
    </citation>
    <scope>NUCLEOTIDE SEQUENCE</scope>
    <source>
        <strain evidence="9">SY7</strain>
    </source>
</reference>
<evidence type="ECO:0000256" key="4">
    <source>
        <dbReference type="ARBA" id="ARBA00022475"/>
    </source>
</evidence>
<gene>
    <name evidence="9" type="ORF">FQ775_02310</name>
</gene>
<comment type="similarity">
    <text evidence="2">Belongs to the AzlC family.</text>
</comment>
<evidence type="ECO:0000256" key="2">
    <source>
        <dbReference type="ARBA" id="ARBA00010735"/>
    </source>
</evidence>
<evidence type="ECO:0000256" key="7">
    <source>
        <dbReference type="ARBA" id="ARBA00023136"/>
    </source>
</evidence>
<dbReference type="OrthoDB" id="3579489at2"/>
<keyword evidence="10" id="KW-1185">Reference proteome</keyword>
<feature type="transmembrane region" description="Helical" evidence="8">
    <location>
        <begin position="74"/>
        <end position="92"/>
    </location>
</feature>
<dbReference type="Pfam" id="PF03591">
    <property type="entry name" value="AzlC"/>
    <property type="match status" value="1"/>
</dbReference>
<evidence type="ECO:0000313" key="9">
    <source>
        <dbReference type="EMBL" id="QDY99295.1"/>
    </source>
</evidence>
<dbReference type="KEGG" id="niy:FQ775_02310"/>
<evidence type="ECO:0000256" key="3">
    <source>
        <dbReference type="ARBA" id="ARBA00022448"/>
    </source>
</evidence>
<dbReference type="PANTHER" id="PTHR34979:SF1">
    <property type="entry name" value="INNER MEMBRANE PROTEIN YGAZ"/>
    <property type="match status" value="1"/>
</dbReference>
<feature type="transmembrane region" description="Helical" evidence="8">
    <location>
        <begin position="168"/>
        <end position="185"/>
    </location>
</feature>
<feature type="transmembrane region" description="Helical" evidence="8">
    <location>
        <begin position="136"/>
        <end position="156"/>
    </location>
</feature>
<dbReference type="PANTHER" id="PTHR34979">
    <property type="entry name" value="INNER MEMBRANE PROTEIN YGAZ"/>
    <property type="match status" value="1"/>
</dbReference>
<evidence type="ECO:0000256" key="8">
    <source>
        <dbReference type="SAM" id="Phobius"/>
    </source>
</evidence>
<feature type="transmembrane region" description="Helical" evidence="8">
    <location>
        <begin position="21"/>
        <end position="41"/>
    </location>
</feature>
<organism evidence="9 10">
    <name type="scientific">Nitratireductor mangrovi</name>
    <dbReference type="NCBI Taxonomy" id="2599600"/>
    <lineage>
        <taxon>Bacteria</taxon>
        <taxon>Pseudomonadati</taxon>
        <taxon>Pseudomonadota</taxon>
        <taxon>Alphaproteobacteria</taxon>
        <taxon>Hyphomicrobiales</taxon>
        <taxon>Phyllobacteriaceae</taxon>
        <taxon>Nitratireductor</taxon>
    </lineage>
</organism>
<keyword evidence="4" id="KW-1003">Cell membrane</keyword>
<protein>
    <submittedName>
        <fullName evidence="9">AzlC family ABC transporter permease</fullName>
    </submittedName>
</protein>
<dbReference type="GO" id="GO:0005886">
    <property type="term" value="C:plasma membrane"/>
    <property type="evidence" value="ECO:0007669"/>
    <property type="project" value="UniProtKB-SubCell"/>
</dbReference>
<feature type="transmembrane region" description="Helical" evidence="8">
    <location>
        <begin position="192"/>
        <end position="211"/>
    </location>
</feature>
<proteinExistence type="inferred from homology"/>
<dbReference type="GO" id="GO:1903785">
    <property type="term" value="P:L-valine transmembrane transport"/>
    <property type="evidence" value="ECO:0007669"/>
    <property type="project" value="TreeGrafter"/>
</dbReference>
<evidence type="ECO:0000256" key="1">
    <source>
        <dbReference type="ARBA" id="ARBA00004651"/>
    </source>
</evidence>
<sequence length="253" mass="27457">MSTDTTLDNPAASDFWAGFRLGVPIFVASAPFAVLFGALAVQNGFTEFEATLMSATIFAGASQMVGIDLFGQKIAPWLIVFSIFAVNFRHILYSAAVGRRIGHWSGWQKTLGFFFLVDPQYAESERRGENGQTIGFVWYMGMATPVYVFWIVNSWLGARFGSLIPDPHALGIDFLLPIYFLGLVIGFRKRPLWLPVVLASAAASVVAYHFVGSPWHVSIGALAGIVLAAAMPLSAEARAAYDEPPVDQTGESV</sequence>
<accession>A0A5B8KUK0</accession>
<dbReference type="EMBL" id="CP042301">
    <property type="protein sequence ID" value="QDY99295.1"/>
    <property type="molecule type" value="Genomic_DNA"/>
</dbReference>
<keyword evidence="3" id="KW-0813">Transport</keyword>
<keyword evidence="7 8" id="KW-0472">Membrane</keyword>
<dbReference type="AlphaFoldDB" id="A0A5B8KUK0"/>
<dbReference type="Proteomes" id="UP000321389">
    <property type="component" value="Chromosome"/>
</dbReference>
<comment type="subcellular location">
    <subcellularLocation>
        <location evidence="1">Cell membrane</location>
        <topology evidence="1">Multi-pass membrane protein</topology>
    </subcellularLocation>
</comment>
<evidence type="ECO:0000256" key="6">
    <source>
        <dbReference type="ARBA" id="ARBA00022989"/>
    </source>
</evidence>
<keyword evidence="5 8" id="KW-0812">Transmembrane</keyword>
<evidence type="ECO:0000313" key="10">
    <source>
        <dbReference type="Proteomes" id="UP000321389"/>
    </source>
</evidence>
<dbReference type="RefSeq" id="WP_146297945.1">
    <property type="nucleotide sequence ID" value="NZ_CP042301.2"/>
</dbReference>
<evidence type="ECO:0000256" key="5">
    <source>
        <dbReference type="ARBA" id="ARBA00022692"/>
    </source>
</evidence>
<dbReference type="InterPro" id="IPR011606">
    <property type="entry name" value="Brnchd-chn_aa_trnsp_permease"/>
</dbReference>
<name>A0A5B8KUK0_9HYPH</name>